<dbReference type="EMBL" id="JACXVP010000008">
    <property type="protein sequence ID" value="KAG5593524.1"/>
    <property type="molecule type" value="Genomic_DNA"/>
</dbReference>
<evidence type="ECO:0000313" key="1">
    <source>
        <dbReference type="EMBL" id="KAG5593524.1"/>
    </source>
</evidence>
<keyword evidence="2" id="KW-1185">Reference proteome</keyword>
<dbReference type="AlphaFoldDB" id="A0A9J5Y2J9"/>
<dbReference type="Proteomes" id="UP000824120">
    <property type="component" value="Chromosome 8"/>
</dbReference>
<evidence type="ECO:0000313" key="2">
    <source>
        <dbReference type="Proteomes" id="UP000824120"/>
    </source>
</evidence>
<name>A0A9J5Y2J9_SOLCO</name>
<reference evidence="1 2" key="1">
    <citation type="submission" date="2020-09" db="EMBL/GenBank/DDBJ databases">
        <title>De no assembly of potato wild relative species, Solanum commersonii.</title>
        <authorList>
            <person name="Cho K."/>
        </authorList>
    </citation>
    <scope>NUCLEOTIDE SEQUENCE [LARGE SCALE GENOMIC DNA]</scope>
    <source>
        <strain evidence="1">LZ3.2</strain>
        <tissue evidence="1">Leaf</tissue>
    </source>
</reference>
<proteinExistence type="predicted"/>
<organism evidence="1 2">
    <name type="scientific">Solanum commersonii</name>
    <name type="common">Commerson's wild potato</name>
    <name type="synonym">Commerson's nightshade</name>
    <dbReference type="NCBI Taxonomy" id="4109"/>
    <lineage>
        <taxon>Eukaryota</taxon>
        <taxon>Viridiplantae</taxon>
        <taxon>Streptophyta</taxon>
        <taxon>Embryophyta</taxon>
        <taxon>Tracheophyta</taxon>
        <taxon>Spermatophyta</taxon>
        <taxon>Magnoliopsida</taxon>
        <taxon>eudicotyledons</taxon>
        <taxon>Gunneridae</taxon>
        <taxon>Pentapetalae</taxon>
        <taxon>asterids</taxon>
        <taxon>lamiids</taxon>
        <taxon>Solanales</taxon>
        <taxon>Solanaceae</taxon>
        <taxon>Solanoideae</taxon>
        <taxon>Solaneae</taxon>
        <taxon>Solanum</taxon>
    </lineage>
</organism>
<accession>A0A9J5Y2J9</accession>
<comment type="caution">
    <text evidence="1">The sequence shown here is derived from an EMBL/GenBank/DDBJ whole genome shotgun (WGS) entry which is preliminary data.</text>
</comment>
<sequence>MKNFGKNKLEIPDHQEVHGYSTRQLAKWGVYLLRGSFDNINKKFWQKKGQNFRSPKKIVNYNTKKLEFYLLYASFDLESGPFWPCRPTGSIDKVLTNVQSMDYSTLKLAKLGVYPLRGSFYLENGTFWPLPKGPWNIAHKNRQNGRFTCFGGRLTFKMGHFCREGQSAP</sequence>
<gene>
    <name evidence="1" type="ORF">H5410_044038</name>
</gene>
<protein>
    <submittedName>
        <fullName evidence="1">Uncharacterized protein</fullName>
    </submittedName>
</protein>